<evidence type="ECO:0000313" key="2">
    <source>
        <dbReference type="Proteomes" id="UP000287033"/>
    </source>
</evidence>
<dbReference type="Proteomes" id="UP000287033">
    <property type="component" value="Unassembled WGS sequence"/>
</dbReference>
<proteinExistence type="predicted"/>
<protein>
    <submittedName>
        <fullName evidence="1">Uncharacterized protein</fullName>
    </submittedName>
</protein>
<dbReference type="AlphaFoldDB" id="A0A401SHU9"/>
<name>A0A401SHU9_CHIPU</name>
<evidence type="ECO:0000313" key="1">
    <source>
        <dbReference type="EMBL" id="GCC29996.1"/>
    </source>
</evidence>
<gene>
    <name evidence="1" type="ORF">chiPu_0008440</name>
</gene>
<reference evidence="1 2" key="1">
    <citation type="journal article" date="2018" name="Nat. Ecol. Evol.">
        <title>Shark genomes provide insights into elasmobranch evolution and the origin of vertebrates.</title>
        <authorList>
            <person name="Hara Y"/>
            <person name="Yamaguchi K"/>
            <person name="Onimaru K"/>
            <person name="Kadota M"/>
            <person name="Koyanagi M"/>
            <person name="Keeley SD"/>
            <person name="Tatsumi K"/>
            <person name="Tanaka K"/>
            <person name="Motone F"/>
            <person name="Kageyama Y"/>
            <person name="Nozu R"/>
            <person name="Adachi N"/>
            <person name="Nishimura O"/>
            <person name="Nakagawa R"/>
            <person name="Tanegashima C"/>
            <person name="Kiyatake I"/>
            <person name="Matsumoto R"/>
            <person name="Murakumo K"/>
            <person name="Nishida K"/>
            <person name="Terakita A"/>
            <person name="Kuratani S"/>
            <person name="Sato K"/>
            <person name="Hyodo S Kuraku.S."/>
        </authorList>
    </citation>
    <scope>NUCLEOTIDE SEQUENCE [LARGE SCALE GENOMIC DNA]</scope>
</reference>
<accession>A0A401SHU9</accession>
<dbReference type="EMBL" id="BEZZ01000277">
    <property type="protein sequence ID" value="GCC29996.1"/>
    <property type="molecule type" value="Genomic_DNA"/>
</dbReference>
<sequence length="82" mass="8590">MEVAYRVGIASVPVVVDLEPVAAAALEFPGDCRRGYLDGDRRGGVVEDLKEEDGDVIYDAKCLGVNPAVTPAGKGPSIVCTR</sequence>
<comment type="caution">
    <text evidence="1">The sequence shown here is derived from an EMBL/GenBank/DDBJ whole genome shotgun (WGS) entry which is preliminary data.</text>
</comment>
<keyword evidence="2" id="KW-1185">Reference proteome</keyword>
<organism evidence="1 2">
    <name type="scientific">Chiloscyllium punctatum</name>
    <name type="common">Brownbanded bambooshark</name>
    <name type="synonym">Hemiscyllium punctatum</name>
    <dbReference type="NCBI Taxonomy" id="137246"/>
    <lineage>
        <taxon>Eukaryota</taxon>
        <taxon>Metazoa</taxon>
        <taxon>Chordata</taxon>
        <taxon>Craniata</taxon>
        <taxon>Vertebrata</taxon>
        <taxon>Chondrichthyes</taxon>
        <taxon>Elasmobranchii</taxon>
        <taxon>Galeomorphii</taxon>
        <taxon>Galeoidea</taxon>
        <taxon>Orectolobiformes</taxon>
        <taxon>Hemiscylliidae</taxon>
        <taxon>Chiloscyllium</taxon>
    </lineage>
</organism>